<evidence type="ECO:0000256" key="2">
    <source>
        <dbReference type="ARBA" id="ARBA00023242"/>
    </source>
</evidence>
<dbReference type="EnsemblPlants" id="Kaladp0048s0377.2.v1.1">
    <property type="protein sequence ID" value="Kaladp0048s0377.2.v1.1"/>
    <property type="gene ID" value="Kaladp0048s0377.v1.1"/>
</dbReference>
<keyword evidence="2" id="KW-0539">Nucleus</keyword>
<proteinExistence type="predicted"/>
<dbReference type="Proteomes" id="UP000594263">
    <property type="component" value="Unplaced"/>
</dbReference>
<evidence type="ECO:0000313" key="7">
    <source>
        <dbReference type="Proteomes" id="UP000594263"/>
    </source>
</evidence>
<dbReference type="AlphaFoldDB" id="A0A7N0TY37"/>
<evidence type="ECO:0000259" key="4">
    <source>
        <dbReference type="PROSITE" id="PS50090"/>
    </source>
</evidence>
<dbReference type="InterPro" id="IPR017930">
    <property type="entry name" value="Myb_dom"/>
</dbReference>
<keyword evidence="7" id="KW-1185">Reference proteome</keyword>
<dbReference type="InterPro" id="IPR001005">
    <property type="entry name" value="SANT/Myb"/>
</dbReference>
<protein>
    <submittedName>
        <fullName evidence="6">Uncharacterized protein</fullName>
    </submittedName>
</protein>
<dbReference type="Gene3D" id="1.10.246.220">
    <property type="match status" value="1"/>
</dbReference>
<dbReference type="PROSITE" id="PS50090">
    <property type="entry name" value="MYB_LIKE"/>
    <property type="match status" value="1"/>
</dbReference>
<dbReference type="EnsemblPlants" id="Kaladp0048s0377.1.v1.1">
    <property type="protein sequence ID" value="Kaladp0048s0377.1.v1.1"/>
    <property type="gene ID" value="Kaladp0048s0377.v1.1"/>
</dbReference>
<dbReference type="CDD" id="cd11660">
    <property type="entry name" value="SANT_TRF"/>
    <property type="match status" value="1"/>
</dbReference>
<sequence length="686" mass="76845">MGTSCILDKWMVEFGVRSRRHDRLVVKMLSLVPQLRDDVGLKKMVLFRAIDSEVDEGSVSEKTLDVLEIAFELDRKQGLDVLESMKAAYCAVAVDCVARFVKSVGEGDKYFKAVKRVWRKRIGRLFSLNVGLVSEQLDTWRNTVESAIWDDNVRDKLFVTNTRYEALIATKGYLDEAWKTVGPSFLELLVSSTLGKSFVEAQSLCLPRTSEPIEGGSQRPFDTPDPDIRTEKCDGEVLKGPCDPSSPISSPMLKNKDRDDVPNILTQNLGFNSKNPNVEHREEVSEASLCAHTVNLHPDETVKLAVFGTAEEQNLPPTSRGLTLDQSENVEPVHLKAKGAEEADLPLPGVSANNSFDNDDHLKGADTNVVKEKEADMPSSCPHGNLPSQSNSKVLYKEDTNKLRGRSKHAGRFKKRFKRVRINDTDDVDLEESDNQYDLLPENTVAKIHEELKSSSIELHAVVKDPLPGALHVAEVVISDVSRNCIPREIPVASITNMDTLNSCDVEEEKGKDKISTSHAIKASASSMEGSAMNLKSNQGHERDPRDAAINASTPEAVGDGDKNLQNEGSGHENRQKRVNLWERNCSAHTYKWDDSVDGSPGESPRLRTLRTPRPYVNSPLKKYDSLKFARRRKIKRWSVLEEDTIRAGVQRYGKGNWKVILNAYPDIFEDRTEVDIKDKWRRMTN</sequence>
<dbReference type="PROSITE" id="PS51294">
    <property type="entry name" value="HTH_MYB"/>
    <property type="match status" value="1"/>
</dbReference>
<name>A0A7N0TY37_KALFE</name>
<evidence type="ECO:0000313" key="6">
    <source>
        <dbReference type="EnsemblPlants" id="Kaladp0048s0377.2.v1.1"/>
    </source>
</evidence>
<evidence type="ECO:0000256" key="3">
    <source>
        <dbReference type="SAM" id="MobiDB-lite"/>
    </source>
</evidence>
<feature type="compositionally biased region" description="Polar residues" evidence="3">
    <location>
        <begin position="524"/>
        <end position="538"/>
    </location>
</feature>
<dbReference type="Gramene" id="Kaladp0048s0377.2.v1.1">
    <property type="protein sequence ID" value="Kaladp0048s0377.2.v1.1"/>
    <property type="gene ID" value="Kaladp0048s0377.v1.1"/>
</dbReference>
<dbReference type="Pfam" id="PF00249">
    <property type="entry name" value="Myb_DNA-binding"/>
    <property type="match status" value="1"/>
</dbReference>
<comment type="subcellular location">
    <subcellularLocation>
        <location evidence="1">Nucleus</location>
    </subcellularLocation>
</comment>
<dbReference type="Gramene" id="Kaladp0048s0377.3.v1.1">
    <property type="protein sequence ID" value="Kaladp0048s0377.3.v1.1"/>
    <property type="gene ID" value="Kaladp0048s0377.v1.1"/>
</dbReference>
<dbReference type="Gramene" id="Kaladp0048s0377.1.v1.1">
    <property type="protein sequence ID" value="Kaladp0048s0377.1.v1.1"/>
    <property type="gene ID" value="Kaladp0048s0377.v1.1"/>
</dbReference>
<dbReference type="OMA" id="NTTAHTY"/>
<dbReference type="SUPFAM" id="SSF46689">
    <property type="entry name" value="Homeodomain-like"/>
    <property type="match status" value="1"/>
</dbReference>
<dbReference type="EnsemblPlants" id="Kaladp0048s0377.3.v1.1">
    <property type="protein sequence ID" value="Kaladp0048s0377.3.v1.1"/>
    <property type="gene ID" value="Kaladp0048s0377.v1.1"/>
</dbReference>
<dbReference type="GO" id="GO:0005634">
    <property type="term" value="C:nucleus"/>
    <property type="evidence" value="ECO:0007669"/>
    <property type="project" value="UniProtKB-SubCell"/>
</dbReference>
<evidence type="ECO:0000256" key="1">
    <source>
        <dbReference type="ARBA" id="ARBA00004123"/>
    </source>
</evidence>
<accession>A0A7N0TY37</accession>
<feature type="domain" description="HTH myb-type" evidence="5">
    <location>
        <begin position="630"/>
        <end position="686"/>
    </location>
</feature>
<evidence type="ECO:0000259" key="5">
    <source>
        <dbReference type="PROSITE" id="PS51294"/>
    </source>
</evidence>
<organism evidence="6 7">
    <name type="scientific">Kalanchoe fedtschenkoi</name>
    <name type="common">Lavender scallops</name>
    <name type="synonym">South American air plant</name>
    <dbReference type="NCBI Taxonomy" id="63787"/>
    <lineage>
        <taxon>Eukaryota</taxon>
        <taxon>Viridiplantae</taxon>
        <taxon>Streptophyta</taxon>
        <taxon>Embryophyta</taxon>
        <taxon>Tracheophyta</taxon>
        <taxon>Spermatophyta</taxon>
        <taxon>Magnoliopsida</taxon>
        <taxon>eudicotyledons</taxon>
        <taxon>Gunneridae</taxon>
        <taxon>Pentapetalae</taxon>
        <taxon>Saxifragales</taxon>
        <taxon>Crassulaceae</taxon>
        <taxon>Kalanchoe</taxon>
    </lineage>
</organism>
<reference evidence="6" key="1">
    <citation type="submission" date="2021-01" db="UniProtKB">
        <authorList>
            <consortium name="EnsemblPlants"/>
        </authorList>
    </citation>
    <scope>IDENTIFICATION</scope>
</reference>
<dbReference type="PANTHER" id="PTHR46993:SF6">
    <property type="entry name" value="MYB TRANSCRIPTION FACTOR"/>
    <property type="match status" value="1"/>
</dbReference>
<dbReference type="SMART" id="SM00717">
    <property type="entry name" value="SANT"/>
    <property type="match status" value="1"/>
</dbReference>
<feature type="region of interest" description="Disordered" evidence="3">
    <location>
        <begin position="235"/>
        <end position="258"/>
    </location>
</feature>
<feature type="compositionally biased region" description="Basic and acidic residues" evidence="3">
    <location>
        <begin position="560"/>
        <end position="576"/>
    </location>
</feature>
<feature type="region of interest" description="Disordered" evidence="3">
    <location>
        <begin position="508"/>
        <end position="579"/>
    </location>
</feature>
<dbReference type="PANTHER" id="PTHR46993">
    <property type="entry name" value="MYB TRANSCRIPTION FACTOR"/>
    <property type="match status" value="1"/>
</dbReference>
<feature type="region of interest" description="Disordered" evidence="3">
    <location>
        <begin position="375"/>
        <end position="394"/>
    </location>
</feature>
<feature type="domain" description="Myb-like" evidence="4">
    <location>
        <begin position="630"/>
        <end position="685"/>
    </location>
</feature>
<dbReference type="InterPro" id="IPR009057">
    <property type="entry name" value="Homeodomain-like_sf"/>
</dbReference>